<evidence type="ECO:0000313" key="3">
    <source>
        <dbReference type="Proteomes" id="UP000235081"/>
    </source>
</evidence>
<dbReference type="AlphaFoldDB" id="A0A2N6LK91"/>
<evidence type="ECO:0000256" key="1">
    <source>
        <dbReference type="SAM" id="Phobius"/>
    </source>
</evidence>
<evidence type="ECO:0000313" key="2">
    <source>
        <dbReference type="EMBL" id="PMB25019.1"/>
    </source>
</evidence>
<keyword evidence="1" id="KW-1133">Transmembrane helix</keyword>
<sequence>MSFSRRRFLSLAGVTAAGVTMVSPLEAFYARVARGQARTGIGYGAIKPKLPVNYRELTSTVIGDLSRIPPTVLCFLFNIWAIAYLAYLATC</sequence>
<dbReference type="RefSeq" id="WP_102180940.1">
    <property type="nucleotide sequence ID" value="NZ_NMQE01000177.1"/>
</dbReference>
<dbReference type="Proteomes" id="UP000235081">
    <property type="component" value="Unassembled WGS sequence"/>
</dbReference>
<organism evidence="2 3">
    <name type="scientific">Fischerella thermalis CCMEE 5318</name>
    <dbReference type="NCBI Taxonomy" id="2019666"/>
    <lineage>
        <taxon>Bacteria</taxon>
        <taxon>Bacillati</taxon>
        <taxon>Cyanobacteriota</taxon>
        <taxon>Cyanophyceae</taxon>
        <taxon>Nostocales</taxon>
        <taxon>Hapalosiphonaceae</taxon>
        <taxon>Fischerella</taxon>
    </lineage>
</organism>
<comment type="caution">
    <text evidence="2">The sequence shown here is derived from an EMBL/GenBank/DDBJ whole genome shotgun (WGS) entry which is preliminary data.</text>
</comment>
<feature type="transmembrane region" description="Helical" evidence="1">
    <location>
        <begin position="68"/>
        <end position="89"/>
    </location>
</feature>
<keyword evidence="1" id="KW-0812">Transmembrane</keyword>
<dbReference type="PROSITE" id="PS51318">
    <property type="entry name" value="TAT"/>
    <property type="match status" value="1"/>
</dbReference>
<protein>
    <submittedName>
        <fullName evidence="2">Uncharacterized protein</fullName>
    </submittedName>
</protein>
<accession>A0A2N6LK91</accession>
<name>A0A2N6LK91_9CYAN</name>
<reference evidence="2 3" key="1">
    <citation type="submission" date="2017-07" db="EMBL/GenBank/DDBJ databases">
        <title>Genomes of Fischerella (Mastigocladus) sp. strains.</title>
        <authorList>
            <person name="Miller S.R."/>
        </authorList>
    </citation>
    <scope>NUCLEOTIDE SEQUENCE [LARGE SCALE GENOMIC DNA]</scope>
    <source>
        <strain evidence="2 3">CCMEE 5318</strain>
    </source>
</reference>
<gene>
    <name evidence="2" type="ORF">CEN46_06650</name>
</gene>
<dbReference type="EMBL" id="NMQE01000177">
    <property type="protein sequence ID" value="PMB25019.1"/>
    <property type="molecule type" value="Genomic_DNA"/>
</dbReference>
<proteinExistence type="predicted"/>
<keyword evidence="1" id="KW-0472">Membrane</keyword>
<dbReference type="InterPro" id="IPR006311">
    <property type="entry name" value="TAT_signal"/>
</dbReference>